<reference evidence="1" key="1">
    <citation type="journal article" date="2021" name="PeerJ">
        <title>Extensive microbial diversity within the chicken gut microbiome revealed by metagenomics and culture.</title>
        <authorList>
            <person name="Gilroy R."/>
            <person name="Ravi A."/>
            <person name="Getino M."/>
            <person name="Pursley I."/>
            <person name="Horton D.L."/>
            <person name="Alikhan N.F."/>
            <person name="Baker D."/>
            <person name="Gharbi K."/>
            <person name="Hall N."/>
            <person name="Watson M."/>
            <person name="Adriaenssens E.M."/>
            <person name="Foster-Nyarko E."/>
            <person name="Jarju S."/>
            <person name="Secka A."/>
            <person name="Antonio M."/>
            <person name="Oren A."/>
            <person name="Chaudhuri R.R."/>
            <person name="La Ragione R."/>
            <person name="Hildebrand F."/>
            <person name="Pallen M.J."/>
        </authorList>
    </citation>
    <scope>NUCLEOTIDE SEQUENCE</scope>
    <source>
        <strain evidence="1">ChiBcec1-1630</strain>
    </source>
</reference>
<gene>
    <name evidence="1" type="ORF">H9926_09075</name>
</gene>
<evidence type="ECO:0000313" key="2">
    <source>
        <dbReference type="Proteomes" id="UP000823922"/>
    </source>
</evidence>
<comment type="caution">
    <text evidence="1">The sequence shown here is derived from an EMBL/GenBank/DDBJ whole genome shotgun (WGS) entry which is preliminary data.</text>
</comment>
<accession>A0A9D2TSR6</accession>
<proteinExistence type="predicted"/>
<name>A0A9D2TSR6_9FIRM</name>
<evidence type="ECO:0000313" key="1">
    <source>
        <dbReference type="EMBL" id="HJC88153.1"/>
    </source>
</evidence>
<dbReference type="EMBL" id="DWVS01000225">
    <property type="protein sequence ID" value="HJC88153.1"/>
    <property type="molecule type" value="Genomic_DNA"/>
</dbReference>
<dbReference type="Proteomes" id="UP000823922">
    <property type="component" value="Unassembled WGS sequence"/>
</dbReference>
<reference evidence="1" key="2">
    <citation type="submission" date="2021-04" db="EMBL/GenBank/DDBJ databases">
        <authorList>
            <person name="Gilroy R."/>
        </authorList>
    </citation>
    <scope>NUCLEOTIDE SEQUENCE</scope>
    <source>
        <strain evidence="1">ChiBcec1-1630</strain>
    </source>
</reference>
<organism evidence="1 2">
    <name type="scientific">Candidatus Eisenbergiella intestinigallinarum</name>
    <dbReference type="NCBI Taxonomy" id="2838549"/>
    <lineage>
        <taxon>Bacteria</taxon>
        <taxon>Bacillati</taxon>
        <taxon>Bacillota</taxon>
        <taxon>Clostridia</taxon>
        <taxon>Lachnospirales</taxon>
        <taxon>Lachnospiraceae</taxon>
        <taxon>Eisenbergiella</taxon>
    </lineage>
</organism>
<protein>
    <submittedName>
        <fullName evidence="1">DUF885 domain-containing protein</fullName>
    </submittedName>
</protein>
<sequence>YYLSYLEILSLKEEAQELWKDQYSDLRFHTFLLQTGPSDFTNLKKRLQAQHPWTQHPDVQRLEAQTEQG</sequence>
<feature type="non-terminal residue" evidence="1">
    <location>
        <position position="1"/>
    </location>
</feature>
<dbReference type="AlphaFoldDB" id="A0A9D2TSR6"/>